<organism evidence="2 3">
    <name type="scientific">Cupriavidus basilensis</name>
    <dbReference type="NCBI Taxonomy" id="68895"/>
    <lineage>
        <taxon>Bacteria</taxon>
        <taxon>Pseudomonadati</taxon>
        <taxon>Pseudomonadota</taxon>
        <taxon>Betaproteobacteria</taxon>
        <taxon>Burkholderiales</taxon>
        <taxon>Burkholderiaceae</taxon>
        <taxon>Cupriavidus</taxon>
    </lineage>
</organism>
<evidence type="ECO:0000256" key="1">
    <source>
        <dbReference type="SAM" id="Phobius"/>
    </source>
</evidence>
<dbReference type="RefSeq" id="WP_276264257.1">
    <property type="nucleotide sequence ID" value="NZ_JARJLM010000126.1"/>
</dbReference>
<comment type="caution">
    <text evidence="2">The sequence shown here is derived from an EMBL/GenBank/DDBJ whole genome shotgun (WGS) entry which is preliminary data.</text>
</comment>
<dbReference type="EMBL" id="JARJLM010000126">
    <property type="protein sequence ID" value="MDF3832711.1"/>
    <property type="molecule type" value="Genomic_DNA"/>
</dbReference>
<dbReference type="Pfam" id="PF04286">
    <property type="entry name" value="DUF445"/>
    <property type="match status" value="1"/>
</dbReference>
<feature type="transmembrane region" description="Helical" evidence="1">
    <location>
        <begin position="401"/>
        <end position="421"/>
    </location>
</feature>
<evidence type="ECO:0000313" key="2">
    <source>
        <dbReference type="EMBL" id="MDF3832711.1"/>
    </source>
</evidence>
<dbReference type="PANTHER" id="PTHR38442">
    <property type="entry name" value="INNER MEMBRANE PROTEIN-RELATED"/>
    <property type="match status" value="1"/>
</dbReference>
<sequence length="423" mass="46522">MQQEQELNTAKRKALALLLFAGAVFTTTVLLPRGFLTDWVRAAAEAAMVGGLADWFAVAALFRRIPLPGLSGHTNIIIRKKDDIADGLAVFVKEKFLDVPSIVALIGKHDPARVMSEWLAAPANAREIGNVVARAAGTLLDVLDEENIKAFVKDAVHAMIDKVDLSQSAAGMLESLTRNGRHQTLLDQSLAQLIALLNEPATRAFISERIVEWLKSEHRRKERLLPTEWIGNNGADMIAAALGRVLNQVEQDASHQLRKAFDTAANNLIQRLKDDASFQARAEGIKQQLKSDSLLNAYIGGLWADWRLWIKHDLAQEDSAIHRQVAAAGHWIGAELARNASLRASLNDHLRDAARGMAPDFAEFIARHISSTVRGWDAREMSRQIELNVGRDLQYIRMNGTVVGGLIGAALYLVAQLPAFLGR</sequence>
<proteinExistence type="predicted"/>
<evidence type="ECO:0000313" key="3">
    <source>
        <dbReference type="Proteomes" id="UP001216674"/>
    </source>
</evidence>
<keyword evidence="1" id="KW-1133">Transmembrane helix</keyword>
<dbReference type="Proteomes" id="UP001216674">
    <property type="component" value="Unassembled WGS sequence"/>
</dbReference>
<keyword evidence="1" id="KW-0472">Membrane</keyword>
<gene>
    <name evidence="2" type="ORF">P3W85_07090</name>
</gene>
<reference evidence="2 3" key="1">
    <citation type="submission" date="2023-03" db="EMBL/GenBank/DDBJ databases">
        <title>Draft assemblies of triclosan tolerant bacteria isolated from returned activated sludge.</title>
        <authorList>
            <person name="Van Hamelsveld S."/>
        </authorList>
    </citation>
    <scope>NUCLEOTIDE SEQUENCE [LARGE SCALE GENOMIC DNA]</scope>
    <source>
        <strain evidence="2 3">GW210010_S58</strain>
    </source>
</reference>
<keyword evidence="1" id="KW-0812">Transmembrane</keyword>
<dbReference type="InterPro" id="IPR007383">
    <property type="entry name" value="DUF445"/>
</dbReference>
<accession>A0ABT6AJD5</accession>
<feature type="transmembrane region" description="Helical" evidence="1">
    <location>
        <begin position="14"/>
        <end position="36"/>
    </location>
</feature>
<protein>
    <submittedName>
        <fullName evidence="2">DUF445 family protein</fullName>
    </submittedName>
</protein>
<name>A0ABT6AJD5_9BURK</name>
<keyword evidence="3" id="KW-1185">Reference proteome</keyword>
<dbReference type="PANTHER" id="PTHR38442:SF1">
    <property type="entry name" value="INNER MEMBRANE PROTEIN"/>
    <property type="match status" value="1"/>
</dbReference>